<dbReference type="GO" id="GO:0043190">
    <property type="term" value="C:ATP-binding cassette (ABC) transporter complex"/>
    <property type="evidence" value="ECO:0007669"/>
    <property type="project" value="InterPro"/>
</dbReference>
<name>A0A3Q9G2X7_9ACTO</name>
<evidence type="ECO:0000256" key="1">
    <source>
        <dbReference type="ARBA" id="ARBA00004429"/>
    </source>
</evidence>
<evidence type="ECO:0000256" key="9">
    <source>
        <dbReference type="ARBA" id="ARBA00023251"/>
    </source>
</evidence>
<feature type="transmembrane region" description="Helical" evidence="10">
    <location>
        <begin position="256"/>
        <end position="275"/>
    </location>
</feature>
<keyword evidence="8 10" id="KW-0472">Membrane</keyword>
<dbReference type="Proteomes" id="UP000280344">
    <property type="component" value="Chromosome"/>
</dbReference>
<dbReference type="InterPro" id="IPR013525">
    <property type="entry name" value="ABC2_TM"/>
</dbReference>
<dbReference type="OrthoDB" id="4186295at2"/>
<feature type="transmembrane region" description="Helical" evidence="10">
    <location>
        <begin position="86"/>
        <end position="105"/>
    </location>
</feature>
<feature type="transmembrane region" description="Helical" evidence="10">
    <location>
        <begin position="136"/>
        <end position="156"/>
    </location>
</feature>
<organism evidence="12 13">
    <name type="scientific">Flaviflexus ciconiae</name>
    <dbReference type="NCBI Taxonomy" id="2496867"/>
    <lineage>
        <taxon>Bacteria</taxon>
        <taxon>Bacillati</taxon>
        <taxon>Actinomycetota</taxon>
        <taxon>Actinomycetes</taxon>
        <taxon>Actinomycetales</taxon>
        <taxon>Actinomycetaceae</taxon>
        <taxon>Flaviflexus</taxon>
    </lineage>
</organism>
<dbReference type="AlphaFoldDB" id="A0A3Q9G2X7"/>
<dbReference type="GO" id="GO:0140359">
    <property type="term" value="F:ABC-type transporter activity"/>
    <property type="evidence" value="ECO:0007669"/>
    <property type="project" value="InterPro"/>
</dbReference>
<dbReference type="PRINTS" id="PR00164">
    <property type="entry name" value="ABC2TRNSPORT"/>
</dbReference>
<evidence type="ECO:0000256" key="10">
    <source>
        <dbReference type="RuleBase" id="RU361157"/>
    </source>
</evidence>
<dbReference type="InterPro" id="IPR000412">
    <property type="entry name" value="ABC_2_transport"/>
</dbReference>
<keyword evidence="13" id="KW-1185">Reference proteome</keyword>
<proteinExistence type="inferred from homology"/>
<dbReference type="GO" id="GO:0046677">
    <property type="term" value="P:response to antibiotic"/>
    <property type="evidence" value="ECO:0007669"/>
    <property type="project" value="UniProtKB-KW"/>
</dbReference>
<reference evidence="12 13" key="1">
    <citation type="submission" date="2018-12" db="EMBL/GenBank/DDBJ databases">
        <title>Complete genome sequence of Flaviflexus sp. H23T48.</title>
        <authorList>
            <person name="Bae J.-W."/>
            <person name="Lee J.-Y."/>
        </authorList>
    </citation>
    <scope>NUCLEOTIDE SEQUENCE [LARGE SCALE GENOMIC DNA]</scope>
    <source>
        <strain evidence="12 13">H23T48</strain>
    </source>
</reference>
<evidence type="ECO:0000313" key="12">
    <source>
        <dbReference type="EMBL" id="AZQ76483.1"/>
    </source>
</evidence>
<dbReference type="InterPro" id="IPR047817">
    <property type="entry name" value="ABC2_TM_bact-type"/>
</dbReference>
<keyword evidence="6 10" id="KW-0812">Transmembrane</keyword>
<keyword evidence="4 10" id="KW-1003">Cell membrane</keyword>
<keyword evidence="3 10" id="KW-0813">Transport</keyword>
<dbReference type="PROSITE" id="PS51012">
    <property type="entry name" value="ABC_TM2"/>
    <property type="match status" value="1"/>
</dbReference>
<evidence type="ECO:0000256" key="7">
    <source>
        <dbReference type="ARBA" id="ARBA00022989"/>
    </source>
</evidence>
<dbReference type="PANTHER" id="PTHR30413:SF8">
    <property type="entry name" value="TRANSPORT PERMEASE PROTEIN"/>
    <property type="match status" value="1"/>
</dbReference>
<comment type="subcellular location">
    <subcellularLocation>
        <location evidence="1">Cell inner membrane</location>
        <topology evidence="1">Multi-pass membrane protein</topology>
    </subcellularLocation>
    <subcellularLocation>
        <location evidence="10">Cell membrane</location>
        <topology evidence="10">Multi-pass membrane protein</topology>
    </subcellularLocation>
</comment>
<dbReference type="PANTHER" id="PTHR30413">
    <property type="entry name" value="INNER MEMBRANE TRANSPORT PERMEASE"/>
    <property type="match status" value="1"/>
</dbReference>
<evidence type="ECO:0000256" key="2">
    <source>
        <dbReference type="ARBA" id="ARBA00007783"/>
    </source>
</evidence>
<dbReference type="GO" id="GO:0015920">
    <property type="term" value="P:lipopolysaccharide transport"/>
    <property type="evidence" value="ECO:0007669"/>
    <property type="project" value="TreeGrafter"/>
</dbReference>
<evidence type="ECO:0000256" key="8">
    <source>
        <dbReference type="ARBA" id="ARBA00023136"/>
    </source>
</evidence>
<comment type="caution">
    <text evidence="10">Lacks conserved residue(s) required for the propagation of feature annotation.</text>
</comment>
<feature type="transmembrane region" description="Helical" evidence="10">
    <location>
        <begin position="162"/>
        <end position="185"/>
    </location>
</feature>
<sequence length="285" mass="32189">MSEQPILVDDSKFLHLHRRPSFTAYLKSLWGRRHFIWADARGRSFETDRDYYLGKFWLVASPLLDAAMYGVIFGLLLRTSRGIENYIGYLVIGVIFFSFLTKYMTSGATLIKSSKNMITAFQFPRASLVMSQSIRMVLDSTVPALVAIIAALFAQISTPPTFAILWVIPVFALLHIFGTGLMFFVARLCFQIPDLQALVRIFQRGWFYISGVFFSIERFATQPLVQDVMTANPAYMFLSAVRNAVLYGTGPGLGDFFILVAVSFGTFGLGMIYFWRGEEKYGAVQ</sequence>
<keyword evidence="5" id="KW-0997">Cell inner membrane</keyword>
<evidence type="ECO:0000313" key="13">
    <source>
        <dbReference type="Proteomes" id="UP000280344"/>
    </source>
</evidence>
<keyword evidence="7 10" id="KW-1133">Transmembrane helix</keyword>
<keyword evidence="9" id="KW-0046">Antibiotic resistance</keyword>
<dbReference type="KEGG" id="flh:EJ997_03140"/>
<evidence type="ECO:0000259" key="11">
    <source>
        <dbReference type="PROSITE" id="PS51012"/>
    </source>
</evidence>
<evidence type="ECO:0000256" key="5">
    <source>
        <dbReference type="ARBA" id="ARBA00022519"/>
    </source>
</evidence>
<accession>A0A3Q9G2X7</accession>
<feature type="transmembrane region" description="Helical" evidence="10">
    <location>
        <begin position="56"/>
        <end position="80"/>
    </location>
</feature>
<evidence type="ECO:0000256" key="3">
    <source>
        <dbReference type="ARBA" id="ARBA00022448"/>
    </source>
</evidence>
<feature type="domain" description="ABC transmembrane type-2" evidence="11">
    <location>
        <begin position="53"/>
        <end position="277"/>
    </location>
</feature>
<evidence type="ECO:0000256" key="6">
    <source>
        <dbReference type="ARBA" id="ARBA00022692"/>
    </source>
</evidence>
<dbReference type="RefSeq" id="WP_126703291.1">
    <property type="nucleotide sequence ID" value="NZ_CP034593.1"/>
</dbReference>
<comment type="similarity">
    <text evidence="2 10">Belongs to the ABC-2 integral membrane protein family.</text>
</comment>
<gene>
    <name evidence="12" type="ORF">EJ997_03140</name>
</gene>
<dbReference type="EMBL" id="CP034593">
    <property type="protein sequence ID" value="AZQ76483.1"/>
    <property type="molecule type" value="Genomic_DNA"/>
</dbReference>
<protein>
    <recommendedName>
        <fullName evidence="10">Transport permease protein</fullName>
    </recommendedName>
</protein>
<evidence type="ECO:0000256" key="4">
    <source>
        <dbReference type="ARBA" id="ARBA00022475"/>
    </source>
</evidence>
<dbReference type="Pfam" id="PF01061">
    <property type="entry name" value="ABC2_membrane"/>
    <property type="match status" value="1"/>
</dbReference>